<accession>A0AAD5SY92</accession>
<reference evidence="7" key="1">
    <citation type="submission" date="2020-05" db="EMBL/GenBank/DDBJ databases">
        <title>Phylogenomic resolution of chytrid fungi.</title>
        <authorList>
            <person name="Stajich J.E."/>
            <person name="Amses K."/>
            <person name="Simmons R."/>
            <person name="Seto K."/>
            <person name="Myers J."/>
            <person name="Bonds A."/>
            <person name="Quandt C.A."/>
            <person name="Barry K."/>
            <person name="Liu P."/>
            <person name="Grigoriev I."/>
            <person name="Longcore J.E."/>
            <person name="James T.Y."/>
        </authorList>
    </citation>
    <scope>NUCLEOTIDE SEQUENCE</scope>
    <source>
        <strain evidence="7">JEL0513</strain>
    </source>
</reference>
<dbReference type="SFLD" id="SFLDS00019">
    <property type="entry name" value="Glutathione_Transferase_(cytos"/>
    <property type="match status" value="1"/>
</dbReference>
<dbReference type="InterPro" id="IPR004046">
    <property type="entry name" value="GST_C"/>
</dbReference>
<dbReference type="InterPro" id="IPR040079">
    <property type="entry name" value="Glutathione_S-Trfase"/>
</dbReference>
<name>A0AAD5SY92_9FUNG</name>
<gene>
    <name evidence="7" type="ORF">HK100_000668</name>
</gene>
<dbReference type="Gene3D" id="1.20.1050.10">
    <property type="match status" value="1"/>
</dbReference>
<dbReference type="InterPro" id="IPR036249">
    <property type="entry name" value="Thioredoxin-like_sf"/>
</dbReference>
<dbReference type="GO" id="GO:0005737">
    <property type="term" value="C:cytoplasm"/>
    <property type="evidence" value="ECO:0007669"/>
    <property type="project" value="UniProtKB-ARBA"/>
</dbReference>
<evidence type="ECO:0000256" key="2">
    <source>
        <dbReference type="ARBA" id="ARBA00012452"/>
    </source>
</evidence>
<dbReference type="InterPro" id="IPR036282">
    <property type="entry name" value="Glutathione-S-Trfase_C_sf"/>
</dbReference>
<dbReference type="SFLD" id="SFLDG00358">
    <property type="entry name" value="Main_(cytGST)"/>
    <property type="match status" value="1"/>
</dbReference>
<protein>
    <recommendedName>
        <fullName evidence="2">glutathione transferase</fullName>
        <ecNumber evidence="2">2.5.1.18</ecNumber>
    </recommendedName>
</protein>
<dbReference type="InterPro" id="IPR004045">
    <property type="entry name" value="Glutathione_S-Trfase_N"/>
</dbReference>
<proteinExistence type="inferred from homology"/>
<dbReference type="SUPFAM" id="SSF47616">
    <property type="entry name" value="GST C-terminal domain-like"/>
    <property type="match status" value="1"/>
</dbReference>
<dbReference type="EMBL" id="JADGJH010001135">
    <property type="protein sequence ID" value="KAJ3118122.1"/>
    <property type="molecule type" value="Genomic_DNA"/>
</dbReference>
<organism evidence="7 8">
    <name type="scientific">Physocladia obscura</name>
    <dbReference type="NCBI Taxonomy" id="109957"/>
    <lineage>
        <taxon>Eukaryota</taxon>
        <taxon>Fungi</taxon>
        <taxon>Fungi incertae sedis</taxon>
        <taxon>Chytridiomycota</taxon>
        <taxon>Chytridiomycota incertae sedis</taxon>
        <taxon>Chytridiomycetes</taxon>
        <taxon>Chytridiales</taxon>
        <taxon>Chytriomycetaceae</taxon>
        <taxon>Physocladia</taxon>
    </lineage>
</organism>
<evidence type="ECO:0000256" key="3">
    <source>
        <dbReference type="ARBA" id="ARBA00022679"/>
    </source>
</evidence>
<evidence type="ECO:0000256" key="5">
    <source>
        <dbReference type="RuleBase" id="RU003494"/>
    </source>
</evidence>
<comment type="catalytic activity">
    <reaction evidence="4">
        <text>RX + glutathione = an S-substituted glutathione + a halide anion + H(+)</text>
        <dbReference type="Rhea" id="RHEA:16437"/>
        <dbReference type="ChEBI" id="CHEBI:15378"/>
        <dbReference type="ChEBI" id="CHEBI:16042"/>
        <dbReference type="ChEBI" id="CHEBI:17792"/>
        <dbReference type="ChEBI" id="CHEBI:57925"/>
        <dbReference type="ChEBI" id="CHEBI:90779"/>
        <dbReference type="EC" id="2.5.1.18"/>
    </reaction>
</comment>
<dbReference type="Proteomes" id="UP001211907">
    <property type="component" value="Unassembled WGS sequence"/>
</dbReference>
<keyword evidence="3" id="KW-0808">Transferase</keyword>
<dbReference type="FunFam" id="3.40.30.10:FF:000156">
    <property type="entry name" value="Glutathione S-transferase 1"/>
    <property type="match status" value="1"/>
</dbReference>
<feature type="domain" description="GST N-terminal" evidence="6">
    <location>
        <begin position="5"/>
        <end position="91"/>
    </location>
</feature>
<dbReference type="PROSITE" id="PS50404">
    <property type="entry name" value="GST_NTER"/>
    <property type="match status" value="1"/>
</dbReference>
<dbReference type="CDD" id="cd03046">
    <property type="entry name" value="GST_N_GTT1_like"/>
    <property type="match status" value="1"/>
</dbReference>
<dbReference type="SUPFAM" id="SSF52833">
    <property type="entry name" value="Thioredoxin-like"/>
    <property type="match status" value="1"/>
</dbReference>
<keyword evidence="8" id="KW-1185">Reference proteome</keyword>
<evidence type="ECO:0000313" key="7">
    <source>
        <dbReference type="EMBL" id="KAJ3118122.1"/>
    </source>
</evidence>
<evidence type="ECO:0000256" key="1">
    <source>
        <dbReference type="ARBA" id="ARBA00007409"/>
    </source>
</evidence>
<comment type="similarity">
    <text evidence="1 5">Belongs to the GST superfamily.</text>
</comment>
<evidence type="ECO:0000313" key="8">
    <source>
        <dbReference type="Proteomes" id="UP001211907"/>
    </source>
</evidence>
<evidence type="ECO:0000256" key="4">
    <source>
        <dbReference type="ARBA" id="ARBA00047960"/>
    </source>
</evidence>
<dbReference type="EC" id="2.5.1.18" evidence="2"/>
<dbReference type="PANTHER" id="PTHR44051:SF9">
    <property type="entry name" value="GLUTATHIONE S-TRANSFERASE 1"/>
    <property type="match status" value="1"/>
</dbReference>
<dbReference type="PANTHER" id="PTHR44051">
    <property type="entry name" value="GLUTATHIONE S-TRANSFERASE-RELATED"/>
    <property type="match status" value="1"/>
</dbReference>
<dbReference type="GO" id="GO:0004364">
    <property type="term" value="F:glutathione transferase activity"/>
    <property type="evidence" value="ECO:0007669"/>
    <property type="project" value="UniProtKB-EC"/>
</dbReference>
<dbReference type="AlphaFoldDB" id="A0AAD5SY92"/>
<dbReference type="SFLD" id="SFLDG01150">
    <property type="entry name" value="Main.1:_Beta-like"/>
    <property type="match status" value="1"/>
</dbReference>
<dbReference type="Pfam" id="PF00043">
    <property type="entry name" value="GST_C"/>
    <property type="match status" value="1"/>
</dbReference>
<comment type="caution">
    <text evidence="7">The sequence shown here is derived from an EMBL/GenBank/DDBJ whole genome shotgun (WGS) entry which is preliminary data.</text>
</comment>
<dbReference type="GO" id="GO:0004601">
    <property type="term" value="F:peroxidase activity"/>
    <property type="evidence" value="ECO:0007669"/>
    <property type="project" value="UniProtKB-ARBA"/>
</dbReference>
<dbReference type="Pfam" id="PF02798">
    <property type="entry name" value="GST_N"/>
    <property type="match status" value="1"/>
</dbReference>
<dbReference type="Gene3D" id="3.40.30.10">
    <property type="entry name" value="Glutaredoxin"/>
    <property type="match status" value="1"/>
</dbReference>
<evidence type="ECO:0000259" key="6">
    <source>
        <dbReference type="PROSITE" id="PS50404"/>
    </source>
</evidence>
<sequence>MTEEVVTITLHHLEHSRSFRIAWLLEELNVKYDMKVYPRDPITRQAPVDLLAVHPLGKSPVIVDNSFDPHVVVAESGAIIEYLLERFPDRHTLIPARQTAEKRNYTYWLHATEGSFAPPIITNNIFDTIPQNVPFPVSSLVRFTFTKYAVSVTNPTIKRFLDYLESEVSKHKFLCGDSFTAADIHVYLFVVLANRQIPDNLGPNTQAWMAELSARNAFKRVEKLL</sequence>